<dbReference type="Proteomes" id="UP000245489">
    <property type="component" value="Unassembled WGS sequence"/>
</dbReference>
<organism evidence="1 2">
    <name type="scientific">Arcicella aurantiaca</name>
    <dbReference type="NCBI Taxonomy" id="591202"/>
    <lineage>
        <taxon>Bacteria</taxon>
        <taxon>Pseudomonadati</taxon>
        <taxon>Bacteroidota</taxon>
        <taxon>Cytophagia</taxon>
        <taxon>Cytophagales</taxon>
        <taxon>Flectobacillaceae</taxon>
        <taxon>Arcicella</taxon>
    </lineage>
</organism>
<gene>
    <name evidence="1" type="ORF">LV89_00608</name>
</gene>
<protein>
    <submittedName>
        <fullName evidence="1">Uncharacterized protein</fullName>
    </submittedName>
</protein>
<evidence type="ECO:0000313" key="1">
    <source>
        <dbReference type="EMBL" id="PWK29054.1"/>
    </source>
</evidence>
<dbReference type="EMBL" id="QGGO01000002">
    <property type="protein sequence ID" value="PWK29054.1"/>
    <property type="molecule type" value="Genomic_DNA"/>
</dbReference>
<sequence>MDIILYLLKKVMMIMSEENINFLETQIPDLAELAFQQAYWHNLSSGNTVTVLEDDKIVEISPDGKKRVIKTLPRHEKRITQKHYIIK</sequence>
<proteinExistence type="predicted"/>
<comment type="caution">
    <text evidence="1">The sequence shown here is derived from an EMBL/GenBank/DDBJ whole genome shotgun (WGS) entry which is preliminary data.</text>
</comment>
<dbReference type="RefSeq" id="WP_211321135.1">
    <property type="nucleotide sequence ID" value="NZ_QGGO01000002.1"/>
</dbReference>
<evidence type="ECO:0000313" key="2">
    <source>
        <dbReference type="Proteomes" id="UP000245489"/>
    </source>
</evidence>
<keyword evidence="2" id="KW-1185">Reference proteome</keyword>
<reference evidence="1 2" key="1">
    <citation type="submission" date="2018-05" db="EMBL/GenBank/DDBJ databases">
        <title>Genomic Encyclopedia of Archaeal and Bacterial Type Strains, Phase II (KMG-II): from individual species to whole genera.</title>
        <authorList>
            <person name="Goeker M."/>
        </authorList>
    </citation>
    <scope>NUCLEOTIDE SEQUENCE [LARGE SCALE GENOMIC DNA]</scope>
    <source>
        <strain evidence="1 2">DSM 22214</strain>
    </source>
</reference>
<dbReference type="AlphaFoldDB" id="A0A316EH15"/>
<accession>A0A316EH15</accession>
<name>A0A316EH15_9BACT</name>